<comment type="caution">
    <text evidence="3">The sequence shown here is derived from an EMBL/GenBank/DDBJ whole genome shotgun (WGS) entry which is preliminary data.</text>
</comment>
<gene>
    <name evidence="3" type="ORF">IH622_13635</name>
</gene>
<name>A0A8I0T9N3_BRUAN</name>
<dbReference type="Gene3D" id="3.90.1340.10">
    <property type="entry name" value="Phage tail collar domain"/>
    <property type="match status" value="1"/>
</dbReference>
<evidence type="ECO:0000259" key="2">
    <source>
        <dbReference type="Pfam" id="PF07484"/>
    </source>
</evidence>
<dbReference type="SUPFAM" id="SSF88874">
    <property type="entry name" value="Receptor-binding domain of short tail fibre protein gp12"/>
    <property type="match status" value="1"/>
</dbReference>
<sequence>MVQPSPYNRATNFSNYQAENPTKPLPAGPLDEEFARLKLVTDQIRTSIKYIQRDDYALANRSVGFDQLKTEVQIGINPPTPWSTNTNYIERDTVFANSKFWIATVSHISTTFDADVAAGKWNEIASFEAATSADSVSYNNSSSGLAANTVQGAVDELAGDLNTLSSTISSLSAEAVAFDPTGLAHITSDTVGGALHDLDNAVSAIITSNGVQPGTVLDFAGVTAPTGYLMCFGQTVNIADQPALFAVIGTTYGGNGTTTFGIPDARGRTTAGKDNMGGAAANRLTGQPDGVNGAVLGAVGGAQTHALTVAQMPSHDHGGATGVSGEHQHNGLTIPVGSTLGPGNGTAQTNGTAGTPTLAGVTALAGNHSHPISAQGGGTAHNNVQPTIVFNKIIKT</sequence>
<proteinExistence type="predicted"/>
<dbReference type="AlphaFoldDB" id="A0A8I0T9N3"/>
<dbReference type="InterPro" id="IPR011083">
    <property type="entry name" value="Phage_tail_collar_dom"/>
</dbReference>
<reference evidence="3" key="2">
    <citation type="submission" date="2020-10" db="EMBL/GenBank/DDBJ databases">
        <title>Enrichment of novel Verrucomicrobia, Bacteroidetes and Krumholzibacteria in an oxygen-limited, methane- and iron-fed bioreactor inoculated with Bothnian Sea sediments.</title>
        <authorList>
            <person name="Martins P.D."/>
            <person name="de Jong A."/>
            <person name="Lenstra W.K."/>
            <person name="van Helmond N.A.G.M."/>
            <person name="Slomp C.P."/>
            <person name="Jetten M.S.M."/>
            <person name="Welte C.U."/>
            <person name="Rasigraf O."/>
        </authorList>
    </citation>
    <scope>NUCLEOTIDE SEQUENCE</scope>
    <source>
        <strain evidence="3">MAG47</strain>
    </source>
</reference>
<protein>
    <submittedName>
        <fullName evidence="3">Tail fiber protein</fullName>
    </submittedName>
</protein>
<dbReference type="EMBL" id="JACZKO010000038">
    <property type="protein sequence ID" value="MBE0561839.1"/>
    <property type="molecule type" value="Genomic_DNA"/>
</dbReference>
<dbReference type="Pfam" id="PF07484">
    <property type="entry name" value="Collar"/>
    <property type="match status" value="1"/>
</dbReference>
<dbReference type="Proteomes" id="UP000642265">
    <property type="component" value="Unassembled WGS sequence"/>
</dbReference>
<evidence type="ECO:0000313" key="3">
    <source>
        <dbReference type="EMBL" id="MBE0561839.1"/>
    </source>
</evidence>
<feature type="domain" description="Phage tail collar" evidence="2">
    <location>
        <begin position="214"/>
        <end position="269"/>
    </location>
</feature>
<accession>A0A8I0T9N3</accession>
<organism evidence="3 4">
    <name type="scientific">Brucella anthropi</name>
    <name type="common">Ochrobactrum anthropi</name>
    <dbReference type="NCBI Taxonomy" id="529"/>
    <lineage>
        <taxon>Bacteria</taxon>
        <taxon>Pseudomonadati</taxon>
        <taxon>Pseudomonadota</taxon>
        <taxon>Alphaproteobacteria</taxon>
        <taxon>Hyphomicrobiales</taxon>
        <taxon>Brucellaceae</taxon>
        <taxon>Brucella/Ochrobactrum group</taxon>
        <taxon>Brucella</taxon>
    </lineage>
</organism>
<feature type="region of interest" description="Disordered" evidence="1">
    <location>
        <begin position="1"/>
        <end position="27"/>
    </location>
</feature>
<reference evidence="3" key="1">
    <citation type="submission" date="2020-09" db="EMBL/GenBank/DDBJ databases">
        <authorList>
            <person name="Dalcin Martins P."/>
        </authorList>
    </citation>
    <scope>NUCLEOTIDE SEQUENCE</scope>
    <source>
        <strain evidence="3">MAG47</strain>
    </source>
</reference>
<evidence type="ECO:0000313" key="4">
    <source>
        <dbReference type="Proteomes" id="UP000642265"/>
    </source>
</evidence>
<evidence type="ECO:0000256" key="1">
    <source>
        <dbReference type="SAM" id="MobiDB-lite"/>
    </source>
</evidence>
<feature type="compositionally biased region" description="Polar residues" evidence="1">
    <location>
        <begin position="1"/>
        <end position="20"/>
    </location>
</feature>
<dbReference type="InterPro" id="IPR037053">
    <property type="entry name" value="Phage_tail_collar_dom_sf"/>
</dbReference>